<dbReference type="SMART" id="SM00717">
    <property type="entry name" value="SANT"/>
    <property type="match status" value="3"/>
</dbReference>
<reference evidence="6 7" key="1">
    <citation type="submission" date="2017-12" db="EMBL/GenBank/DDBJ databases">
        <title>Sequencing, de novo assembly and annotation of complete genome of a new Thraustochytrid species, strain FCC1311.</title>
        <authorList>
            <person name="Sedici K."/>
            <person name="Godart F."/>
            <person name="Aiese Cigliano R."/>
            <person name="Sanseverino W."/>
            <person name="Barakat M."/>
            <person name="Ortet P."/>
            <person name="Marechal E."/>
            <person name="Cagnac O."/>
            <person name="Amato A."/>
        </authorList>
    </citation>
    <scope>NUCLEOTIDE SEQUENCE [LARGE SCALE GENOMIC DNA]</scope>
</reference>
<feature type="compositionally biased region" description="Low complexity" evidence="2">
    <location>
        <begin position="542"/>
        <end position="551"/>
    </location>
</feature>
<dbReference type="Pfam" id="PF13921">
    <property type="entry name" value="Myb_DNA-bind_6"/>
    <property type="match status" value="1"/>
</dbReference>
<sequence>MDGALMMALSEAAERAGSDQEEAAERNGLAPHAASGVGAAATAAAAAGAGPATSVGKGEKAGRRRKRKGPETTATAAGVKDGPNDHEEDDKDKADAEAARTGNMNTGAKARKARVALGRAIERNQEHEADENENDDEDDDDDDDEEYEEDDDDDDDEDDDSASNNSSNNNNNNNNTKTKNGAKPETTTSTALKPGGGKATDNGDTKTLKKSKKKKKKAKGRRKLTWSPAEDQLLRETLEKFNVKVAENGQSILEGSWSDIALRIPGRSAKQCRERWCYNLCPTIKRDAWTPEEDVLLLETQRRYGNHWSLIARQIPGRTGDNVKIRFKSILRAARRLWTPREDEQLASLHRYVGPNWEYIAEQLGNRTRNAVRNRFQLLADGGAHKPSAPGMPEQVLSDPNFESLTQYVLSLCRPKAVLSAASSGSSIATPTPAPGAVDNYTSLHGQLPPNMFSSDSTLDKSRKRALLARLPASSIRTIAGEPFGEDDHAANRESPQGGEVKRLRLSHGSAGVEGTRGAMAGADSILGLGQHHSAPQLPVRSTSSTSAPSSLLDRNSNPMDWVRSSAATRAMQQLQQLQEQQLKLQQQQQLQQQQYAGLSALDLLKLLPNPTPRFQSGMAPQSSHHAPPPPPPLPPLSHTAGMQHQHHHSHAQQPASLAATLGPNFMNDMRLSSHAGLGSSALNFSASKPQVERLSSTSSSTSLPNNYPGALGRHDSGNSSGGANARAGATLNMKSERGASQHGLENSLLGLAGQNASSLSLQQAIYLAEALRAGNFSNHGALPSMSSSSSSANMDMSHRSTGAGDAFKTGKGGSPNDASLAWPHRTSSGPGAKSDNNKDKQDTSASSTAKNRGDAQKDGSFVPFAHLL</sequence>
<dbReference type="PANTHER" id="PTHR45614">
    <property type="entry name" value="MYB PROTEIN-RELATED"/>
    <property type="match status" value="1"/>
</dbReference>
<dbReference type="PROSITE" id="PS50090">
    <property type="entry name" value="MYB_LIKE"/>
    <property type="match status" value="3"/>
</dbReference>
<proteinExistence type="predicted"/>
<feature type="compositionally biased region" description="Low complexity" evidence="2">
    <location>
        <begin position="785"/>
        <end position="796"/>
    </location>
</feature>
<organism evidence="6 7">
    <name type="scientific">Hondaea fermentalgiana</name>
    <dbReference type="NCBI Taxonomy" id="2315210"/>
    <lineage>
        <taxon>Eukaryota</taxon>
        <taxon>Sar</taxon>
        <taxon>Stramenopiles</taxon>
        <taxon>Bigyra</taxon>
        <taxon>Labyrinthulomycetes</taxon>
        <taxon>Thraustochytrida</taxon>
        <taxon>Thraustochytriidae</taxon>
        <taxon>Hondaea</taxon>
    </lineage>
</organism>
<feature type="domain" description="SANT" evidence="4">
    <location>
        <begin position="287"/>
        <end position="335"/>
    </location>
</feature>
<dbReference type="OrthoDB" id="2143914at2759"/>
<dbReference type="InterPro" id="IPR050560">
    <property type="entry name" value="MYB_TF"/>
</dbReference>
<dbReference type="CDD" id="cd00167">
    <property type="entry name" value="SANT"/>
    <property type="match status" value="3"/>
</dbReference>
<dbReference type="InterPro" id="IPR001005">
    <property type="entry name" value="SANT/Myb"/>
</dbReference>
<feature type="region of interest" description="Disordered" evidence="2">
    <location>
        <begin position="479"/>
        <end position="517"/>
    </location>
</feature>
<feature type="domain" description="Myb-like" evidence="3">
    <location>
        <begin position="335"/>
        <end position="380"/>
    </location>
</feature>
<dbReference type="InterPro" id="IPR017884">
    <property type="entry name" value="SANT_dom"/>
</dbReference>
<feature type="compositionally biased region" description="Polar residues" evidence="2">
    <location>
        <begin position="613"/>
        <end position="625"/>
    </location>
</feature>
<keyword evidence="7" id="KW-1185">Reference proteome</keyword>
<dbReference type="PROSITE" id="PS51293">
    <property type="entry name" value="SANT"/>
    <property type="match status" value="1"/>
</dbReference>
<feature type="compositionally biased region" description="Basic residues" evidence="2">
    <location>
        <begin position="208"/>
        <end position="224"/>
    </location>
</feature>
<feature type="region of interest" description="Disordered" evidence="2">
    <location>
        <begin position="783"/>
        <end position="869"/>
    </location>
</feature>
<feature type="region of interest" description="Disordered" evidence="2">
    <location>
        <begin position="693"/>
        <end position="727"/>
    </location>
</feature>
<dbReference type="GO" id="GO:0005634">
    <property type="term" value="C:nucleus"/>
    <property type="evidence" value="ECO:0007669"/>
    <property type="project" value="TreeGrafter"/>
</dbReference>
<evidence type="ECO:0000259" key="4">
    <source>
        <dbReference type="PROSITE" id="PS51293"/>
    </source>
</evidence>
<dbReference type="InterPro" id="IPR017930">
    <property type="entry name" value="Myb_dom"/>
</dbReference>
<feature type="domain" description="HTH myb-type" evidence="5">
    <location>
        <begin position="338"/>
        <end position="384"/>
    </location>
</feature>
<dbReference type="Pfam" id="PF00249">
    <property type="entry name" value="Myb_DNA-binding"/>
    <property type="match status" value="1"/>
</dbReference>
<dbReference type="AlphaFoldDB" id="A0A2R5GW91"/>
<dbReference type="Proteomes" id="UP000241890">
    <property type="component" value="Unassembled WGS sequence"/>
</dbReference>
<dbReference type="GO" id="GO:0000981">
    <property type="term" value="F:DNA-binding transcription factor activity, RNA polymerase II-specific"/>
    <property type="evidence" value="ECO:0007669"/>
    <property type="project" value="TreeGrafter"/>
</dbReference>
<evidence type="ECO:0000256" key="2">
    <source>
        <dbReference type="SAM" id="MobiDB-lite"/>
    </source>
</evidence>
<dbReference type="PROSITE" id="PS51294">
    <property type="entry name" value="HTH_MYB"/>
    <property type="match status" value="3"/>
</dbReference>
<feature type="compositionally biased region" description="Pro residues" evidence="2">
    <location>
        <begin position="627"/>
        <end position="636"/>
    </location>
</feature>
<feature type="domain" description="Myb-like" evidence="3">
    <location>
        <begin position="281"/>
        <end position="331"/>
    </location>
</feature>
<dbReference type="EMBL" id="BEYU01000221">
    <property type="protein sequence ID" value="GBG34845.1"/>
    <property type="molecule type" value="Genomic_DNA"/>
</dbReference>
<feature type="domain" description="HTH myb-type" evidence="5">
    <location>
        <begin position="282"/>
        <end position="335"/>
    </location>
</feature>
<dbReference type="SUPFAM" id="SSF46689">
    <property type="entry name" value="Homeodomain-like"/>
    <property type="match status" value="2"/>
</dbReference>
<feature type="region of interest" description="Disordered" evidence="2">
    <location>
        <begin position="1"/>
        <end position="227"/>
    </location>
</feature>
<feature type="domain" description="Myb-like" evidence="3">
    <location>
        <begin position="218"/>
        <end position="280"/>
    </location>
</feature>
<name>A0A2R5GW91_9STRA</name>
<protein>
    <submittedName>
        <fullName evidence="6">Transcription factor MYB118</fullName>
    </submittedName>
</protein>
<feature type="coiled-coil region" evidence="1">
    <location>
        <begin position="568"/>
        <end position="595"/>
    </location>
</feature>
<feature type="compositionally biased region" description="Low complexity" evidence="2">
    <location>
        <begin position="718"/>
        <end position="727"/>
    </location>
</feature>
<comment type="caution">
    <text evidence="6">The sequence shown here is derived from an EMBL/GenBank/DDBJ whole genome shotgun (WGS) entry which is preliminary data.</text>
</comment>
<dbReference type="GO" id="GO:0000978">
    <property type="term" value="F:RNA polymerase II cis-regulatory region sequence-specific DNA binding"/>
    <property type="evidence" value="ECO:0007669"/>
    <property type="project" value="TreeGrafter"/>
</dbReference>
<evidence type="ECO:0000313" key="7">
    <source>
        <dbReference type="Proteomes" id="UP000241890"/>
    </source>
</evidence>
<feature type="compositionally biased region" description="Low complexity" evidence="2">
    <location>
        <begin position="162"/>
        <end position="175"/>
    </location>
</feature>
<evidence type="ECO:0000259" key="5">
    <source>
        <dbReference type="PROSITE" id="PS51294"/>
    </source>
</evidence>
<evidence type="ECO:0000256" key="1">
    <source>
        <dbReference type="SAM" id="Coils"/>
    </source>
</evidence>
<evidence type="ECO:0000259" key="3">
    <source>
        <dbReference type="PROSITE" id="PS50090"/>
    </source>
</evidence>
<feature type="domain" description="HTH myb-type" evidence="5">
    <location>
        <begin position="218"/>
        <end position="276"/>
    </location>
</feature>
<evidence type="ECO:0000313" key="6">
    <source>
        <dbReference type="EMBL" id="GBG34845.1"/>
    </source>
</evidence>
<dbReference type="InParanoid" id="A0A2R5GW91"/>
<feature type="region of interest" description="Disordered" evidence="2">
    <location>
        <begin position="529"/>
        <end position="559"/>
    </location>
</feature>
<dbReference type="Gene3D" id="1.10.10.60">
    <property type="entry name" value="Homeodomain-like"/>
    <property type="match status" value="3"/>
</dbReference>
<keyword evidence="1" id="KW-0175">Coiled coil</keyword>
<feature type="region of interest" description="Disordered" evidence="2">
    <location>
        <begin position="610"/>
        <end position="656"/>
    </location>
</feature>
<feature type="compositionally biased region" description="Low complexity" evidence="2">
    <location>
        <begin position="30"/>
        <end position="56"/>
    </location>
</feature>
<dbReference type="InterPro" id="IPR009057">
    <property type="entry name" value="Homeodomain-like_sf"/>
</dbReference>
<accession>A0A2R5GW91</accession>
<gene>
    <name evidence="6" type="ORF">FCC1311_110672</name>
</gene>
<feature type="compositionally biased region" description="Acidic residues" evidence="2">
    <location>
        <begin position="128"/>
        <end position="161"/>
    </location>
</feature>